<dbReference type="InterPro" id="IPR022973">
    <property type="entry name" value="Ribosomal_uL10_bac"/>
</dbReference>
<name>A0A0G0JRK0_9BACT</name>
<dbReference type="Pfam" id="PF00466">
    <property type="entry name" value="Ribosomal_L10"/>
    <property type="match status" value="1"/>
</dbReference>
<dbReference type="STRING" id="1618490.US90_C0008G0050"/>
<dbReference type="PATRIC" id="fig|1618490.4.peg.421"/>
<protein>
    <recommendedName>
        <fullName evidence="4 5">Large ribosomal subunit protein uL10</fullName>
    </recommendedName>
</protein>
<evidence type="ECO:0000256" key="4">
    <source>
        <dbReference type="ARBA" id="ARBA00035202"/>
    </source>
</evidence>
<dbReference type="HAMAP" id="MF_00362">
    <property type="entry name" value="Ribosomal_uL10"/>
    <property type="match status" value="1"/>
</dbReference>
<dbReference type="Proteomes" id="UP000034406">
    <property type="component" value="Unassembled WGS sequence"/>
</dbReference>
<dbReference type="InterPro" id="IPR001790">
    <property type="entry name" value="Ribosomal_uL10"/>
</dbReference>
<proteinExistence type="inferred from homology"/>
<dbReference type="SUPFAM" id="SSF160369">
    <property type="entry name" value="Ribosomal protein L10-like"/>
    <property type="match status" value="1"/>
</dbReference>
<evidence type="ECO:0000256" key="3">
    <source>
        <dbReference type="ARBA" id="ARBA00023274"/>
    </source>
</evidence>
<dbReference type="AlphaFoldDB" id="A0A0G0JRK0"/>
<comment type="subunit">
    <text evidence="5">Part of the ribosomal stalk of the 50S ribosomal subunit. The N-terminus interacts with L11 and the large rRNA to form the base of the stalk. The C-terminus forms an elongated spine to which L12 dimers bind in a sequential fashion forming a multimeric L10(L12)X complex.</text>
</comment>
<evidence type="ECO:0000256" key="2">
    <source>
        <dbReference type="ARBA" id="ARBA00022980"/>
    </source>
</evidence>
<sequence>MPAQSKIDQVKDVTDKLTAAKSAALIQYQGLTALDISDLRDKVRASGGRIEVIKNRLITLALKNLNIELPETLTGPTAIAFSNDDEISPLKEIDKVNKSKEVTSFKYGIFDQKLLSVDQLKTILSLPSKSTLIAQFVGGLANPLHRLLYTFRYNQTQLVLTLKALADKQAN</sequence>
<evidence type="ECO:0000313" key="7">
    <source>
        <dbReference type="Proteomes" id="UP000034406"/>
    </source>
</evidence>
<dbReference type="Gene3D" id="3.30.70.1730">
    <property type="match status" value="1"/>
</dbReference>
<dbReference type="NCBIfam" id="NF000955">
    <property type="entry name" value="PRK00099.1-1"/>
    <property type="match status" value="1"/>
</dbReference>
<evidence type="ECO:0000256" key="5">
    <source>
        <dbReference type="HAMAP-Rule" id="MF_00362"/>
    </source>
</evidence>
<organism evidence="6 7">
    <name type="scientific">Candidatus Shapirobacteria bacterium GW2011_GWE2_38_30</name>
    <dbReference type="NCBI Taxonomy" id="1618490"/>
    <lineage>
        <taxon>Bacteria</taxon>
        <taxon>Candidatus Shapironibacteriota</taxon>
    </lineage>
</organism>
<dbReference type="InterPro" id="IPR047865">
    <property type="entry name" value="Ribosomal_uL10_bac_type"/>
</dbReference>
<dbReference type="GO" id="GO:0006412">
    <property type="term" value="P:translation"/>
    <property type="evidence" value="ECO:0007669"/>
    <property type="project" value="UniProtKB-UniRule"/>
</dbReference>
<dbReference type="InterPro" id="IPR043141">
    <property type="entry name" value="Ribosomal_uL10-like_sf"/>
</dbReference>
<keyword evidence="5" id="KW-0694">RNA-binding</keyword>
<keyword evidence="3 5" id="KW-0687">Ribonucleoprotein</keyword>
<evidence type="ECO:0000313" key="6">
    <source>
        <dbReference type="EMBL" id="KKQ70158.1"/>
    </source>
</evidence>
<dbReference type="GO" id="GO:0005840">
    <property type="term" value="C:ribosome"/>
    <property type="evidence" value="ECO:0007669"/>
    <property type="project" value="UniProtKB-KW"/>
</dbReference>
<dbReference type="CDD" id="cd05797">
    <property type="entry name" value="Ribosomal_L10"/>
    <property type="match status" value="1"/>
</dbReference>
<accession>A0A0G0JRK0</accession>
<keyword evidence="2 5" id="KW-0689">Ribosomal protein</keyword>
<dbReference type="PANTHER" id="PTHR11560">
    <property type="entry name" value="39S RIBOSOMAL PROTEIN L10, MITOCHONDRIAL"/>
    <property type="match status" value="1"/>
</dbReference>
<comment type="similarity">
    <text evidence="1 5">Belongs to the universal ribosomal protein uL10 family.</text>
</comment>
<reference evidence="6 7" key="1">
    <citation type="journal article" date="2015" name="Nature">
        <title>rRNA introns, odd ribosomes, and small enigmatic genomes across a large radiation of phyla.</title>
        <authorList>
            <person name="Brown C.T."/>
            <person name="Hug L.A."/>
            <person name="Thomas B.C."/>
            <person name="Sharon I."/>
            <person name="Castelle C.J."/>
            <person name="Singh A."/>
            <person name="Wilkins M.J."/>
            <person name="Williams K.H."/>
            <person name="Banfield J.F."/>
        </authorList>
    </citation>
    <scope>NUCLEOTIDE SEQUENCE [LARGE SCALE GENOMIC DNA]</scope>
</reference>
<dbReference type="GO" id="GO:0070180">
    <property type="term" value="F:large ribosomal subunit rRNA binding"/>
    <property type="evidence" value="ECO:0007669"/>
    <property type="project" value="UniProtKB-UniRule"/>
</dbReference>
<gene>
    <name evidence="5" type="primary">rplJ</name>
    <name evidence="6" type="ORF">US90_C0008G0050</name>
</gene>
<dbReference type="Gene3D" id="6.10.250.290">
    <property type="match status" value="1"/>
</dbReference>
<keyword evidence="5" id="KW-0699">rRNA-binding</keyword>
<evidence type="ECO:0000256" key="1">
    <source>
        <dbReference type="ARBA" id="ARBA00008889"/>
    </source>
</evidence>
<comment type="function">
    <text evidence="5">Forms part of the ribosomal stalk, playing a central role in the interaction of the ribosome with GTP-bound translation factors.</text>
</comment>
<dbReference type="EMBL" id="LBUT01000008">
    <property type="protein sequence ID" value="KKQ70158.1"/>
    <property type="molecule type" value="Genomic_DNA"/>
</dbReference>
<comment type="caution">
    <text evidence="6">The sequence shown here is derived from an EMBL/GenBank/DDBJ whole genome shotgun (WGS) entry which is preliminary data.</text>
</comment>
<dbReference type="GO" id="GO:1990904">
    <property type="term" value="C:ribonucleoprotein complex"/>
    <property type="evidence" value="ECO:0007669"/>
    <property type="project" value="UniProtKB-KW"/>
</dbReference>